<dbReference type="Pfam" id="PF10063">
    <property type="entry name" value="DUF2301"/>
    <property type="match status" value="1"/>
</dbReference>
<dbReference type="OMA" id="YFKEAFC"/>
<proteinExistence type="predicted"/>
<feature type="transmembrane region" description="Helical" evidence="1">
    <location>
        <begin position="85"/>
        <end position="103"/>
    </location>
</feature>
<dbReference type="eggNOG" id="ENOG502QUPE">
    <property type="taxonomic scope" value="Eukaryota"/>
</dbReference>
<dbReference type="InterPro" id="IPR019275">
    <property type="entry name" value="DUF2301"/>
</dbReference>
<feature type="transmembrane region" description="Helical" evidence="1">
    <location>
        <begin position="115"/>
        <end position="133"/>
    </location>
</feature>
<sequence>MAAAAAATATGNAAGDAVRQSLDLFYATGAAGLGLSLVLIHIYVTPIKRFLQALWVVGALGSVGTYVAAAQPLDESLVRYVLDHPAALWFVGPTFAALTGLVFKEGLCYGKLEAGILTFVIPGLLLGHLSGLMDDGTKAGLLGVWMVLFTVFAARKFQQPIKDDIGDKSVFMFNALPEEEKKALLQKLQMQTETDDI</sequence>
<accession>J3LUS5</accession>
<evidence type="ECO:0000313" key="3">
    <source>
        <dbReference type="Proteomes" id="UP000006038"/>
    </source>
</evidence>
<feature type="transmembrane region" description="Helical" evidence="1">
    <location>
        <begin position="25"/>
        <end position="44"/>
    </location>
</feature>
<dbReference type="HOGENOM" id="CLU_078357_0_0_1"/>
<organism evidence="2">
    <name type="scientific">Oryza brachyantha</name>
    <name type="common">malo sina</name>
    <dbReference type="NCBI Taxonomy" id="4533"/>
    <lineage>
        <taxon>Eukaryota</taxon>
        <taxon>Viridiplantae</taxon>
        <taxon>Streptophyta</taxon>
        <taxon>Embryophyta</taxon>
        <taxon>Tracheophyta</taxon>
        <taxon>Spermatophyta</taxon>
        <taxon>Magnoliopsida</taxon>
        <taxon>Liliopsida</taxon>
        <taxon>Poales</taxon>
        <taxon>Poaceae</taxon>
        <taxon>BOP clade</taxon>
        <taxon>Oryzoideae</taxon>
        <taxon>Oryzeae</taxon>
        <taxon>Oryzinae</taxon>
        <taxon>Oryza</taxon>
    </lineage>
</organism>
<dbReference type="PANTHER" id="PTHR36716">
    <property type="entry name" value="F3H9.20 PROTEIN"/>
    <property type="match status" value="1"/>
</dbReference>
<feature type="transmembrane region" description="Helical" evidence="1">
    <location>
        <begin position="53"/>
        <end position="73"/>
    </location>
</feature>
<dbReference type="PANTHER" id="PTHR36716:SF2">
    <property type="entry name" value="F3H9.20 PROTEIN"/>
    <property type="match status" value="1"/>
</dbReference>
<dbReference type="GO" id="GO:0009507">
    <property type="term" value="C:chloroplast"/>
    <property type="evidence" value="ECO:0007669"/>
    <property type="project" value="TreeGrafter"/>
</dbReference>
<dbReference type="Proteomes" id="UP000006038">
    <property type="component" value="Chromosome 3"/>
</dbReference>
<dbReference type="Gramene" id="OB03G48010.1">
    <property type="protein sequence ID" value="OB03G48010.1"/>
    <property type="gene ID" value="OB03G48010"/>
</dbReference>
<evidence type="ECO:0000256" key="1">
    <source>
        <dbReference type="SAM" id="Phobius"/>
    </source>
</evidence>
<evidence type="ECO:0000313" key="2">
    <source>
        <dbReference type="EnsemblPlants" id="OB03G48010.1"/>
    </source>
</evidence>
<keyword evidence="1" id="KW-1133">Transmembrane helix</keyword>
<reference evidence="2" key="1">
    <citation type="journal article" date="2013" name="Nat. Commun.">
        <title>Whole-genome sequencing of Oryza brachyantha reveals mechanisms underlying Oryza genome evolution.</title>
        <authorList>
            <person name="Chen J."/>
            <person name="Huang Q."/>
            <person name="Gao D."/>
            <person name="Wang J."/>
            <person name="Lang Y."/>
            <person name="Liu T."/>
            <person name="Li B."/>
            <person name="Bai Z."/>
            <person name="Luis Goicoechea J."/>
            <person name="Liang C."/>
            <person name="Chen C."/>
            <person name="Zhang W."/>
            <person name="Sun S."/>
            <person name="Liao Y."/>
            <person name="Zhang X."/>
            <person name="Yang L."/>
            <person name="Song C."/>
            <person name="Wang M."/>
            <person name="Shi J."/>
            <person name="Liu G."/>
            <person name="Liu J."/>
            <person name="Zhou H."/>
            <person name="Zhou W."/>
            <person name="Yu Q."/>
            <person name="An N."/>
            <person name="Chen Y."/>
            <person name="Cai Q."/>
            <person name="Wang B."/>
            <person name="Liu B."/>
            <person name="Min J."/>
            <person name="Huang Y."/>
            <person name="Wu H."/>
            <person name="Li Z."/>
            <person name="Zhang Y."/>
            <person name="Yin Y."/>
            <person name="Song W."/>
            <person name="Jiang J."/>
            <person name="Jackson S.A."/>
            <person name="Wing R.A."/>
            <person name="Wang J."/>
            <person name="Chen M."/>
        </authorList>
    </citation>
    <scope>NUCLEOTIDE SEQUENCE [LARGE SCALE GENOMIC DNA]</scope>
    <source>
        <strain evidence="2">cv. IRGC 101232</strain>
    </source>
</reference>
<keyword evidence="1" id="KW-0812">Transmembrane</keyword>
<name>J3LUS5_ORYBR</name>
<reference evidence="2" key="2">
    <citation type="submission" date="2013-04" db="UniProtKB">
        <authorList>
            <consortium name="EnsemblPlants"/>
        </authorList>
    </citation>
    <scope>IDENTIFICATION</scope>
</reference>
<protein>
    <submittedName>
        <fullName evidence="2">Uncharacterized protein</fullName>
    </submittedName>
</protein>
<dbReference type="AlphaFoldDB" id="J3LUS5"/>
<keyword evidence="3" id="KW-1185">Reference proteome</keyword>
<dbReference type="EnsemblPlants" id="OB03G48010.1">
    <property type="protein sequence ID" value="OB03G48010.1"/>
    <property type="gene ID" value="OB03G48010"/>
</dbReference>
<dbReference type="STRING" id="4533.J3LUS5"/>
<keyword evidence="1" id="KW-0472">Membrane</keyword>
<feature type="transmembrane region" description="Helical" evidence="1">
    <location>
        <begin position="139"/>
        <end position="157"/>
    </location>
</feature>